<dbReference type="RefSeq" id="WP_322439839.1">
    <property type="nucleotide sequence ID" value="NZ_JAXOTQ010000008.1"/>
</dbReference>
<gene>
    <name evidence="2" type="ORF">U2F25_08435</name>
</gene>
<evidence type="ECO:0000313" key="2">
    <source>
        <dbReference type="EMBL" id="MDZ5489493.1"/>
    </source>
</evidence>
<evidence type="ECO:0008006" key="4">
    <source>
        <dbReference type="Google" id="ProtNLM"/>
    </source>
</evidence>
<evidence type="ECO:0000313" key="3">
    <source>
        <dbReference type="Proteomes" id="UP001290101"/>
    </source>
</evidence>
<evidence type="ECO:0000256" key="1">
    <source>
        <dbReference type="SAM" id="MobiDB-lite"/>
    </source>
</evidence>
<keyword evidence="3" id="KW-1185">Reference proteome</keyword>
<proteinExistence type="predicted"/>
<organism evidence="2 3">
    <name type="scientific">Micromonospora sicca</name>
    <dbReference type="NCBI Taxonomy" id="2202420"/>
    <lineage>
        <taxon>Bacteria</taxon>
        <taxon>Bacillati</taxon>
        <taxon>Actinomycetota</taxon>
        <taxon>Actinomycetes</taxon>
        <taxon>Micromonosporales</taxon>
        <taxon>Micromonosporaceae</taxon>
        <taxon>Micromonospora</taxon>
    </lineage>
</organism>
<dbReference type="EMBL" id="JAXOTQ010000008">
    <property type="protein sequence ID" value="MDZ5489493.1"/>
    <property type="molecule type" value="Genomic_DNA"/>
</dbReference>
<comment type="caution">
    <text evidence="2">The sequence shown here is derived from an EMBL/GenBank/DDBJ whole genome shotgun (WGS) entry which is preliminary data.</text>
</comment>
<protein>
    <recommendedName>
        <fullName evidence="4">N-acetyltransferase domain-containing protein</fullName>
    </recommendedName>
</protein>
<dbReference type="Proteomes" id="UP001290101">
    <property type="component" value="Unassembled WGS sequence"/>
</dbReference>
<name>A0ABU5JA77_9ACTN</name>
<reference evidence="2 3" key="1">
    <citation type="submission" date="2023-12" db="EMBL/GenBank/DDBJ databases">
        <title>Micromonospora sp. nov., isolated from Atacama Desert.</title>
        <authorList>
            <person name="Carro L."/>
            <person name="Golinska P."/>
            <person name="Klenk H.-P."/>
            <person name="Goodfellow M."/>
        </authorList>
    </citation>
    <scope>NUCLEOTIDE SEQUENCE [LARGE SCALE GENOMIC DNA]</scope>
    <source>
        <strain evidence="2 3">4G53</strain>
    </source>
</reference>
<accession>A0ABU5JA77</accession>
<feature type="region of interest" description="Disordered" evidence="1">
    <location>
        <begin position="1"/>
        <end position="26"/>
    </location>
</feature>
<sequence length="88" mass="9658">MIKGVISQRVDGSAKDDTTPNQKPADGRLGYIVCSREFRHGRTAQILLDHFRTLQLSEFPAASGWHPSTTEYSTHRLAGDSIGFGQLG</sequence>